<sequence length="339" mass="39128">MNFCRNILKKIWRCLRVVCVTQMSYSQSEDVPSRPVKRTNSSSWMINIVRTVRFKHDALKDHGFWYLKSSEWSTQFPDSNGTNQSPINLVSKTAVYDPKFKEKLLSISYSSSRETDFLNNGQTVVIYPKSRNDTSVRQEQAVRSVITGGPLDDDEYELAEIRFHWGRCSRRGSEHTVNGKAFPMEVQFIHWNSTLYQNLEEATGKENGIAAICLFVQIGRENPAFKALIADSLDDILYKGRQKTTYAPFNPASLLPVSELLHDYWVYDGSLTHPPCSENVTWILLRYPLLLSQEQAMDFRRLNTYSQETKVTNAYEGKLVDNFRPIQPLNDRKIRASFQ</sequence>
<dbReference type="SUPFAM" id="SSF51069">
    <property type="entry name" value="Carbonic anhydrase"/>
    <property type="match status" value="1"/>
</dbReference>
<comment type="caution">
    <text evidence="5">The sequence shown here is derived from an EMBL/GenBank/DDBJ whole genome shotgun (WGS) entry which is preliminary data.</text>
</comment>
<dbReference type="InterPro" id="IPR001148">
    <property type="entry name" value="CA_dom"/>
</dbReference>
<keyword evidence="6" id="KW-1185">Reference proteome</keyword>
<name>A0A8B6E4W4_MYTGA</name>
<keyword evidence="5" id="KW-0456">Lyase</keyword>
<proteinExistence type="inferred from homology"/>
<feature type="domain" description="Alpha-carbonic anhydrase" evidence="4">
    <location>
        <begin position="63"/>
        <end position="338"/>
    </location>
</feature>
<dbReference type="PROSITE" id="PS51144">
    <property type="entry name" value="ALPHA_CA_2"/>
    <property type="match status" value="1"/>
</dbReference>
<comment type="subcellular location">
    <subcellularLocation>
        <location evidence="1">Secreted</location>
    </subcellularLocation>
</comment>
<accession>A0A8B6E4W4</accession>
<protein>
    <submittedName>
        <fullName evidence="5">Carbonic anhydrase</fullName>
        <ecNumber evidence="5">4.2.1.1</ecNumber>
    </submittedName>
</protein>
<dbReference type="InterPro" id="IPR023561">
    <property type="entry name" value="Carbonic_anhydrase_a-class"/>
</dbReference>
<evidence type="ECO:0000256" key="3">
    <source>
        <dbReference type="ARBA" id="ARBA00022525"/>
    </source>
</evidence>
<organism evidence="5 6">
    <name type="scientific">Mytilus galloprovincialis</name>
    <name type="common">Mediterranean mussel</name>
    <dbReference type="NCBI Taxonomy" id="29158"/>
    <lineage>
        <taxon>Eukaryota</taxon>
        <taxon>Metazoa</taxon>
        <taxon>Spiralia</taxon>
        <taxon>Lophotrochozoa</taxon>
        <taxon>Mollusca</taxon>
        <taxon>Bivalvia</taxon>
        <taxon>Autobranchia</taxon>
        <taxon>Pteriomorphia</taxon>
        <taxon>Mytilida</taxon>
        <taxon>Mytiloidea</taxon>
        <taxon>Mytilidae</taxon>
        <taxon>Mytilinae</taxon>
        <taxon>Mytilus</taxon>
    </lineage>
</organism>
<evidence type="ECO:0000256" key="1">
    <source>
        <dbReference type="ARBA" id="ARBA00004613"/>
    </source>
</evidence>
<dbReference type="GO" id="GO:0008270">
    <property type="term" value="F:zinc ion binding"/>
    <property type="evidence" value="ECO:0007669"/>
    <property type="project" value="InterPro"/>
</dbReference>
<dbReference type="GO" id="GO:0005576">
    <property type="term" value="C:extracellular region"/>
    <property type="evidence" value="ECO:0007669"/>
    <property type="project" value="UniProtKB-SubCell"/>
</dbReference>
<evidence type="ECO:0000313" key="5">
    <source>
        <dbReference type="EMBL" id="VDI28623.1"/>
    </source>
</evidence>
<dbReference type="AlphaFoldDB" id="A0A8B6E4W4"/>
<dbReference type="EMBL" id="UYJE01004511">
    <property type="protein sequence ID" value="VDI28623.1"/>
    <property type="molecule type" value="Genomic_DNA"/>
</dbReference>
<gene>
    <name evidence="5" type="ORF">MGAL_10B018959</name>
</gene>
<dbReference type="InterPro" id="IPR036398">
    <property type="entry name" value="CA_dom_sf"/>
</dbReference>
<evidence type="ECO:0000313" key="6">
    <source>
        <dbReference type="Proteomes" id="UP000596742"/>
    </source>
</evidence>
<comment type="similarity">
    <text evidence="2">Belongs to the alpha-carbonic anhydrase family.</text>
</comment>
<dbReference type="GO" id="GO:0004089">
    <property type="term" value="F:carbonate dehydratase activity"/>
    <property type="evidence" value="ECO:0007669"/>
    <property type="project" value="UniProtKB-EC"/>
</dbReference>
<dbReference type="EC" id="4.2.1.1" evidence="5"/>
<dbReference type="OrthoDB" id="429145at2759"/>
<dbReference type="SMART" id="SM01057">
    <property type="entry name" value="Carb_anhydrase"/>
    <property type="match status" value="1"/>
</dbReference>
<dbReference type="Proteomes" id="UP000596742">
    <property type="component" value="Unassembled WGS sequence"/>
</dbReference>
<reference evidence="5" key="1">
    <citation type="submission" date="2018-11" db="EMBL/GenBank/DDBJ databases">
        <authorList>
            <person name="Alioto T."/>
            <person name="Alioto T."/>
        </authorList>
    </citation>
    <scope>NUCLEOTIDE SEQUENCE</scope>
</reference>
<evidence type="ECO:0000256" key="2">
    <source>
        <dbReference type="ARBA" id="ARBA00010718"/>
    </source>
</evidence>
<dbReference type="PANTHER" id="PTHR18952">
    <property type="entry name" value="CARBONIC ANHYDRASE"/>
    <property type="match status" value="1"/>
</dbReference>
<evidence type="ECO:0000259" key="4">
    <source>
        <dbReference type="PROSITE" id="PS51144"/>
    </source>
</evidence>
<keyword evidence="3" id="KW-0964">Secreted</keyword>
<dbReference type="Gene3D" id="3.10.200.10">
    <property type="entry name" value="Alpha carbonic anhydrase"/>
    <property type="match status" value="1"/>
</dbReference>
<dbReference type="Pfam" id="PF00194">
    <property type="entry name" value="Carb_anhydrase"/>
    <property type="match status" value="1"/>
</dbReference>
<dbReference type="PANTHER" id="PTHR18952:SF104">
    <property type="entry name" value="CARBONIC ANHYDRASE-RELATED PROTEIN"/>
    <property type="match status" value="1"/>
</dbReference>